<proteinExistence type="predicted"/>
<gene>
    <name evidence="4" type="ORF">CVS30_03755</name>
</gene>
<feature type="domain" description="TadE-like" evidence="3">
    <location>
        <begin position="53"/>
        <end position="95"/>
    </location>
</feature>
<keyword evidence="2" id="KW-0812">Transmembrane</keyword>
<evidence type="ECO:0000256" key="2">
    <source>
        <dbReference type="SAM" id="Phobius"/>
    </source>
</evidence>
<evidence type="ECO:0000313" key="5">
    <source>
        <dbReference type="Proteomes" id="UP000247980"/>
    </source>
</evidence>
<evidence type="ECO:0000256" key="1">
    <source>
        <dbReference type="SAM" id="MobiDB-lite"/>
    </source>
</evidence>
<keyword evidence="2" id="KW-1133">Transmembrane helix</keyword>
<dbReference type="EMBL" id="QJVC01000002">
    <property type="protein sequence ID" value="PYI39953.1"/>
    <property type="molecule type" value="Genomic_DNA"/>
</dbReference>
<dbReference type="Proteomes" id="UP000247980">
    <property type="component" value="Unassembled WGS sequence"/>
</dbReference>
<evidence type="ECO:0000259" key="3">
    <source>
        <dbReference type="Pfam" id="PF07811"/>
    </source>
</evidence>
<organism evidence="4 5">
    <name type="scientific">Arthrobacter psychrolactophilus</name>
    <dbReference type="NCBI Taxonomy" id="92442"/>
    <lineage>
        <taxon>Bacteria</taxon>
        <taxon>Bacillati</taxon>
        <taxon>Actinomycetota</taxon>
        <taxon>Actinomycetes</taxon>
        <taxon>Micrococcales</taxon>
        <taxon>Micrococcaceae</taxon>
        <taxon>Arthrobacter</taxon>
    </lineage>
</organism>
<sequence length="170" mass="17468">MGFDHPHERHLGGRASGPCRSGAGAALQPSHEPGQPLTRSSRSANVSAFREVGSAVVDFVLVGALVALIFVALIQLALALHVRNTVADAASSAARYGALGDRTAGDARERATSLVSSALGADFIQDVSVTVETRDGLQVLSVSITTPLPVLGLFGPARSLEMTGHAAIPH</sequence>
<evidence type="ECO:0000313" key="4">
    <source>
        <dbReference type="EMBL" id="PYI39953.1"/>
    </source>
</evidence>
<keyword evidence="2" id="KW-0472">Membrane</keyword>
<keyword evidence="5" id="KW-1185">Reference proteome</keyword>
<protein>
    <submittedName>
        <fullName evidence="4">Pilus assembly protein TadE</fullName>
    </submittedName>
</protein>
<dbReference type="AlphaFoldDB" id="A0A2V5IZL9"/>
<name>A0A2V5IZL9_9MICC</name>
<feature type="region of interest" description="Disordered" evidence="1">
    <location>
        <begin position="1"/>
        <end position="40"/>
    </location>
</feature>
<feature type="compositionally biased region" description="Basic and acidic residues" evidence="1">
    <location>
        <begin position="1"/>
        <end position="11"/>
    </location>
</feature>
<accession>A0A2V5IZL9</accession>
<feature type="transmembrane region" description="Helical" evidence="2">
    <location>
        <begin position="59"/>
        <end position="80"/>
    </location>
</feature>
<dbReference type="OrthoDB" id="3254574at2"/>
<dbReference type="InterPro" id="IPR012495">
    <property type="entry name" value="TadE-like_dom"/>
</dbReference>
<dbReference type="Pfam" id="PF07811">
    <property type="entry name" value="TadE"/>
    <property type="match status" value="1"/>
</dbReference>
<reference evidence="4 5" key="1">
    <citation type="submission" date="2018-05" db="EMBL/GenBank/DDBJ databases">
        <title>Genetic diversity of glacier-inhabiting Cryobacterium bacteria in China and description of Cryobacterium mengkeensis sp. nov. and Arthrobacter glacialis sp. nov.</title>
        <authorList>
            <person name="Liu Q."/>
            <person name="Xin Y.-H."/>
        </authorList>
    </citation>
    <scope>NUCLEOTIDE SEQUENCE [LARGE SCALE GENOMIC DNA]</scope>
    <source>
        <strain evidence="4 5">B7</strain>
    </source>
</reference>
<comment type="caution">
    <text evidence="4">The sequence shown here is derived from an EMBL/GenBank/DDBJ whole genome shotgun (WGS) entry which is preliminary data.</text>
</comment>